<dbReference type="CDD" id="cd00448">
    <property type="entry name" value="YjgF_YER057c_UK114_family"/>
    <property type="match status" value="1"/>
</dbReference>
<dbReference type="GO" id="GO:0019239">
    <property type="term" value="F:deaminase activity"/>
    <property type="evidence" value="ECO:0007669"/>
    <property type="project" value="TreeGrafter"/>
</dbReference>
<evidence type="ECO:0000313" key="3">
    <source>
        <dbReference type="EMBL" id="KZD10323.1"/>
    </source>
</evidence>
<dbReference type="PANTHER" id="PTHR11803:SF58">
    <property type="entry name" value="PROTEIN HMF1-RELATED"/>
    <property type="match status" value="1"/>
</dbReference>
<dbReference type="GO" id="GO:0005829">
    <property type="term" value="C:cytosol"/>
    <property type="evidence" value="ECO:0007669"/>
    <property type="project" value="TreeGrafter"/>
</dbReference>
<comment type="similarity">
    <text evidence="1">Belongs to the RutC family.</text>
</comment>
<accession>A0A154WA36</accession>
<dbReference type="InterPro" id="IPR019898">
    <property type="entry name" value="RutC"/>
</dbReference>
<dbReference type="Proteomes" id="UP000076400">
    <property type="component" value="Unassembled WGS sequence"/>
</dbReference>
<gene>
    <name evidence="3" type="ORF">AUP43_06280</name>
</gene>
<dbReference type="InterPro" id="IPR035959">
    <property type="entry name" value="RutC-like_sf"/>
</dbReference>
<reference evidence="3 4" key="1">
    <citation type="submission" date="2015-12" db="EMBL/GenBank/DDBJ databases">
        <title>Genome sequence of Oceanibaculum pacificum MCCC 1A02656.</title>
        <authorList>
            <person name="Lu L."/>
            <person name="Lai Q."/>
            <person name="Shao Z."/>
            <person name="Qian P."/>
        </authorList>
    </citation>
    <scope>NUCLEOTIDE SEQUENCE [LARGE SCALE GENOMIC DNA]</scope>
    <source>
        <strain evidence="3 4">MCCC 1A02656</strain>
    </source>
</reference>
<keyword evidence="2" id="KW-0378">Hydrolase</keyword>
<dbReference type="SUPFAM" id="SSF55298">
    <property type="entry name" value="YjgF-like"/>
    <property type="match status" value="1"/>
</dbReference>
<keyword evidence="4" id="KW-1185">Reference proteome</keyword>
<dbReference type="Gene3D" id="3.30.1330.40">
    <property type="entry name" value="RutC-like"/>
    <property type="match status" value="1"/>
</dbReference>
<dbReference type="EMBL" id="LPXN01000090">
    <property type="protein sequence ID" value="KZD10323.1"/>
    <property type="molecule type" value="Genomic_DNA"/>
</dbReference>
<evidence type="ECO:0000256" key="1">
    <source>
        <dbReference type="ARBA" id="ARBA00010552"/>
    </source>
</evidence>
<name>A0A154WA36_9PROT</name>
<comment type="caution">
    <text evidence="3">The sequence shown here is derived from an EMBL/GenBank/DDBJ whole genome shotgun (WGS) entry which is preliminary data.</text>
</comment>
<dbReference type="OrthoDB" id="583118at2"/>
<dbReference type="Pfam" id="PF01042">
    <property type="entry name" value="Ribonuc_L-PSP"/>
    <property type="match status" value="1"/>
</dbReference>
<dbReference type="AlphaFoldDB" id="A0A154WA36"/>
<dbReference type="PANTHER" id="PTHR11803">
    <property type="entry name" value="2-IMINOBUTANOATE/2-IMINOPROPANOATE DEAMINASE RIDA"/>
    <property type="match status" value="1"/>
</dbReference>
<evidence type="ECO:0000256" key="2">
    <source>
        <dbReference type="ARBA" id="ARBA00022801"/>
    </source>
</evidence>
<evidence type="ECO:0000313" key="4">
    <source>
        <dbReference type="Proteomes" id="UP000076400"/>
    </source>
</evidence>
<dbReference type="STRING" id="580166.AUP43_06280"/>
<dbReference type="InterPro" id="IPR006175">
    <property type="entry name" value="YjgF/YER057c/UK114"/>
</dbReference>
<proteinExistence type="inferred from homology"/>
<dbReference type="RefSeq" id="WP_067553905.1">
    <property type="nucleotide sequence ID" value="NZ_LPXN01000090.1"/>
</dbReference>
<dbReference type="NCBIfam" id="TIGR03610">
    <property type="entry name" value="RutC"/>
    <property type="match status" value="1"/>
</dbReference>
<sequence>MAHTPIVPVGSAPPLAPYSPGVKVGNTVYVSGMLALDKDGKSVGVGDITAQTRHVLEGVKAVVEAAGGSLADVAYNAIILKDLGDYAAMNKVYAEYFPSNPPARYCIKADLVKPEFLVEITSIAHIG</sequence>
<organism evidence="3 4">
    <name type="scientific">Oceanibaculum pacificum</name>
    <dbReference type="NCBI Taxonomy" id="580166"/>
    <lineage>
        <taxon>Bacteria</taxon>
        <taxon>Pseudomonadati</taxon>
        <taxon>Pseudomonadota</taxon>
        <taxon>Alphaproteobacteria</taxon>
        <taxon>Rhodospirillales</taxon>
        <taxon>Oceanibaculaceae</taxon>
        <taxon>Oceanibaculum</taxon>
    </lineage>
</organism>
<protein>
    <submittedName>
        <fullName evidence="3">Pyrimidine utilization protein C</fullName>
    </submittedName>
</protein>